<evidence type="ECO:0000256" key="1">
    <source>
        <dbReference type="ARBA" id="ARBA00022630"/>
    </source>
</evidence>
<accession>A0ABQ1FGQ0</accession>
<evidence type="ECO:0000256" key="4">
    <source>
        <dbReference type="ARBA" id="ARBA00023033"/>
    </source>
</evidence>
<reference evidence="8" key="1">
    <citation type="journal article" date="2019" name="Int. J. Syst. Evol. Microbiol.">
        <title>The Global Catalogue of Microorganisms (GCM) 10K type strain sequencing project: providing services to taxonomists for standard genome sequencing and annotation.</title>
        <authorList>
            <consortium name="The Broad Institute Genomics Platform"/>
            <consortium name="The Broad Institute Genome Sequencing Center for Infectious Disease"/>
            <person name="Wu L."/>
            <person name="Ma J."/>
        </authorList>
    </citation>
    <scope>NUCLEOTIDE SEQUENCE [LARGE SCALE GENOMIC DNA]</scope>
    <source>
        <strain evidence="8">CGMCC 1.15043</strain>
    </source>
</reference>
<dbReference type="InterPro" id="IPR016215">
    <property type="entry name" value="NTA_MOA"/>
</dbReference>
<dbReference type="PIRSF" id="PIRSF000337">
    <property type="entry name" value="NTA_MOA"/>
    <property type="match status" value="1"/>
</dbReference>
<dbReference type="Gene3D" id="3.20.20.30">
    <property type="entry name" value="Luciferase-like domain"/>
    <property type="match status" value="1"/>
</dbReference>
<sequence>MATTKKQLHLGVFLLNAGQHTGGWRHPETQAERLLDISFYQDFARLSERGKFDTILILEQIAIGEQNERVAEERSIPTLDTLTLLSVMAAVTERIGLTATLSTTYNDPYHVAARFATLDHLSGGRAGWNMVTSQDPRIASQFSKDAHMDHTLRYQRANEFVEVAMKLWDSWEVDALVANREVGIYLDPAKVHDIEHSDTHFSFSGSSYIPRPVQGHPVLFQAGSSGSGLQFAARKAEVVFTAQDNLHDAQRYYANLKGMLEPYGRDAEKFHILPGLAPILGSTEREAKERQVYFNELVLPEIAVRNLSGTIDVDLSSYPLDGPFPYWEIDAEANNSKKSRLQLLKDLGQREKWTVRQMSQHVISAGGHHTFAGTPEQLADLMESWIDQAACDGFTIMPSHYLQGLEEFVDQVIPILQKRGRYRTEYTGHTLREHLGLTSPANRWSKVQASASL</sequence>
<comment type="similarity">
    <text evidence="5">Belongs to the NtaA/SnaA/DszA monooxygenase family.</text>
</comment>
<dbReference type="CDD" id="cd01095">
    <property type="entry name" value="Nitrilotriacetate_monoxgenase"/>
    <property type="match status" value="1"/>
</dbReference>
<feature type="domain" description="Luciferase-like" evidence="6">
    <location>
        <begin position="24"/>
        <end position="385"/>
    </location>
</feature>
<keyword evidence="4 7" id="KW-0503">Monooxygenase</keyword>
<keyword evidence="1" id="KW-0285">Flavoprotein</keyword>
<dbReference type="NCBIfam" id="TIGR03860">
    <property type="entry name" value="FMN_nitrolo"/>
    <property type="match status" value="1"/>
</dbReference>
<evidence type="ECO:0000259" key="6">
    <source>
        <dbReference type="Pfam" id="PF00296"/>
    </source>
</evidence>
<dbReference type="RefSeq" id="WP_189020061.1">
    <property type="nucleotide sequence ID" value="NZ_BMHE01000066.1"/>
</dbReference>
<dbReference type="InterPro" id="IPR036661">
    <property type="entry name" value="Luciferase-like_sf"/>
</dbReference>
<dbReference type="SUPFAM" id="SSF51679">
    <property type="entry name" value="Bacterial luciferase-like"/>
    <property type="match status" value="1"/>
</dbReference>
<dbReference type="InterPro" id="IPR051260">
    <property type="entry name" value="Diverse_substr_monoxygenases"/>
</dbReference>
<dbReference type="InterPro" id="IPR011251">
    <property type="entry name" value="Luciferase-like_dom"/>
</dbReference>
<dbReference type="Proteomes" id="UP000615455">
    <property type="component" value="Unassembled WGS sequence"/>
</dbReference>
<keyword evidence="8" id="KW-1185">Reference proteome</keyword>
<dbReference type="PANTHER" id="PTHR30011:SF16">
    <property type="entry name" value="C2H2 FINGER DOMAIN TRANSCRIPTION FACTOR (EUROFUNG)-RELATED"/>
    <property type="match status" value="1"/>
</dbReference>
<keyword evidence="2" id="KW-0288">FMN</keyword>
<protein>
    <submittedName>
        <fullName evidence="7">Monooxygenase YxeK</fullName>
    </submittedName>
</protein>
<dbReference type="Pfam" id="PF00296">
    <property type="entry name" value="Bac_luciferase"/>
    <property type="match status" value="1"/>
</dbReference>
<comment type="caution">
    <text evidence="7">The sequence shown here is derived from an EMBL/GenBank/DDBJ whole genome shotgun (WGS) entry which is preliminary data.</text>
</comment>
<evidence type="ECO:0000256" key="5">
    <source>
        <dbReference type="ARBA" id="ARBA00033748"/>
    </source>
</evidence>
<keyword evidence="3" id="KW-0560">Oxidoreductase</keyword>
<evidence type="ECO:0000313" key="7">
    <source>
        <dbReference type="EMBL" id="GGA12450.1"/>
    </source>
</evidence>
<evidence type="ECO:0000256" key="3">
    <source>
        <dbReference type="ARBA" id="ARBA00023002"/>
    </source>
</evidence>
<name>A0ABQ1FGQ0_9BACL</name>
<dbReference type="GO" id="GO:0004497">
    <property type="term" value="F:monooxygenase activity"/>
    <property type="evidence" value="ECO:0007669"/>
    <property type="project" value="UniProtKB-KW"/>
</dbReference>
<dbReference type="EMBL" id="BMHE01000066">
    <property type="protein sequence ID" value="GGA12450.1"/>
    <property type="molecule type" value="Genomic_DNA"/>
</dbReference>
<organism evidence="7 8">
    <name type="scientific">Paenibacillus marchantiophytorum</name>
    <dbReference type="NCBI Taxonomy" id="1619310"/>
    <lineage>
        <taxon>Bacteria</taxon>
        <taxon>Bacillati</taxon>
        <taxon>Bacillota</taxon>
        <taxon>Bacilli</taxon>
        <taxon>Bacillales</taxon>
        <taxon>Paenibacillaceae</taxon>
        <taxon>Paenibacillus</taxon>
    </lineage>
</organism>
<dbReference type="PANTHER" id="PTHR30011">
    <property type="entry name" value="ALKANESULFONATE MONOOXYGENASE-RELATED"/>
    <property type="match status" value="1"/>
</dbReference>
<evidence type="ECO:0000256" key="2">
    <source>
        <dbReference type="ARBA" id="ARBA00022643"/>
    </source>
</evidence>
<evidence type="ECO:0000313" key="8">
    <source>
        <dbReference type="Proteomes" id="UP000615455"/>
    </source>
</evidence>
<proteinExistence type="inferred from homology"/>
<gene>
    <name evidence="7" type="primary">yxeK</name>
    <name evidence="7" type="ORF">GCM10008018_66890</name>
</gene>